<reference evidence="4" key="1">
    <citation type="journal article" date="2016" name="Genome Announc.">
        <title>Draft Genome Sequences of Five Rapidly Growing Mycobacterium Species, M. thermoresistibile, M. fortuitum subsp. acetamidolyticum, M. canariasense, M. brisbanense, and M. novocastrense.</title>
        <authorList>
            <person name="Katahira K."/>
            <person name="Ogura Y."/>
            <person name="Gotoh Y."/>
            <person name="Hayashi T."/>
        </authorList>
    </citation>
    <scope>NUCLEOTIDE SEQUENCE [LARGE SCALE GENOMIC DNA]</scope>
    <source>
        <strain evidence="4">JCM15654</strain>
    </source>
</reference>
<gene>
    <name evidence="3" type="ORF">RMCB_5908</name>
</gene>
<keyword evidence="1" id="KW-0560">Oxidoreductase</keyword>
<dbReference type="GO" id="GO:0008688">
    <property type="term" value="F:3-(3-hydroxyphenyl)propionate hydroxylase activity"/>
    <property type="evidence" value="ECO:0007669"/>
    <property type="project" value="TreeGrafter"/>
</dbReference>
<sequence length="526" mass="56969">MTAHNTALPEFVPVVIIGAGPAGIAAATLLGQYGVETLVLDRHETVYPLPRAVHADDEVFRILARLGVGEEFAAHSRPAHGLRLVDSQMRVLSEISRGTEPSVAHGFPQMNMFDQPELEVMLRANVKHYPTVTVHGNVEVTSVTQNQPGRVRVSFLDRVRGGEQSVQANYVLGCDGANSATRAAIGAHLYGLPFTQNWLVIDVNTEAALDQWEGCHQLCNPQRAGTYMRISETRYRWEFQLLDGETVADYQSLADVETLIRPWLRDIPIHALELVRSTAYTFRAQVASRWRDRNVFILGDAAHLTPPFVGQGMAAGLRDALNLTWKLVGVLDKSLPESVLDTYEQERKLHVAAMILMAVSVGTAMTGGGRAGDLIRQVVFPRMQGLRLPGTRASAVEGVTPGLRSSDLVIKSRRRGGLAGTLCPNPVLSDGVSFDEMVGNRFALVTSVPLTDAQRGELDSRGTVVVAASAGSELARWLREGRATAAIVRPDRTVMQASVDTAAICRAVPAFAGTRGAPVGYDSSAR</sequence>
<dbReference type="GO" id="GO:0019622">
    <property type="term" value="P:3-(3-hydroxy)phenylpropionate catabolic process"/>
    <property type="evidence" value="ECO:0007669"/>
    <property type="project" value="TreeGrafter"/>
</dbReference>
<dbReference type="SUPFAM" id="SSF51905">
    <property type="entry name" value="FAD/NAD(P)-binding domain"/>
    <property type="match status" value="1"/>
</dbReference>
<dbReference type="InterPro" id="IPR036188">
    <property type="entry name" value="FAD/NAD-bd_sf"/>
</dbReference>
<organism evidence="3 4">
    <name type="scientific">Mycolicibacterium brisbanense</name>
    <dbReference type="NCBI Taxonomy" id="146020"/>
    <lineage>
        <taxon>Bacteria</taxon>
        <taxon>Bacillati</taxon>
        <taxon>Actinomycetota</taxon>
        <taxon>Actinomycetes</taxon>
        <taxon>Mycobacteriales</taxon>
        <taxon>Mycobacteriaceae</taxon>
        <taxon>Mycolicibacterium</taxon>
    </lineage>
</organism>
<dbReference type="InterPro" id="IPR002938">
    <property type="entry name" value="FAD-bd"/>
</dbReference>
<dbReference type="STRING" id="146020.RMCB_5908"/>
<name>A0A100W555_9MYCO</name>
<reference evidence="4" key="2">
    <citation type="submission" date="2016-02" db="EMBL/GenBank/DDBJ databases">
        <title>Draft genome sequence of five rapidly growing Mycobacterium species.</title>
        <authorList>
            <person name="Katahira K."/>
            <person name="Gotou Y."/>
            <person name="Iida K."/>
            <person name="Ogura Y."/>
            <person name="Hayashi T."/>
        </authorList>
    </citation>
    <scope>NUCLEOTIDE SEQUENCE [LARGE SCALE GENOMIC DNA]</scope>
    <source>
        <strain evidence="4">JCM15654</strain>
    </source>
</reference>
<proteinExistence type="predicted"/>
<dbReference type="NCBIfam" id="NF004829">
    <property type="entry name" value="PRK06183.1-3"/>
    <property type="match status" value="1"/>
</dbReference>
<dbReference type="OrthoDB" id="8670884at2"/>
<feature type="domain" description="FAD-binding" evidence="2">
    <location>
        <begin position="12"/>
        <end position="355"/>
    </location>
</feature>
<dbReference type="RefSeq" id="WP_062831591.1">
    <property type="nucleotide sequence ID" value="NZ_BCSX01000051.1"/>
</dbReference>
<evidence type="ECO:0000259" key="2">
    <source>
        <dbReference type="Pfam" id="PF01494"/>
    </source>
</evidence>
<keyword evidence="4" id="KW-1185">Reference proteome</keyword>
<dbReference type="PANTHER" id="PTHR43476:SF3">
    <property type="entry name" value="FAD-BINDING MONOOXYGENASE"/>
    <property type="match status" value="1"/>
</dbReference>
<evidence type="ECO:0000313" key="4">
    <source>
        <dbReference type="Proteomes" id="UP000069620"/>
    </source>
</evidence>
<dbReference type="Gene3D" id="3.50.50.60">
    <property type="entry name" value="FAD/NAD(P)-binding domain"/>
    <property type="match status" value="1"/>
</dbReference>
<dbReference type="Proteomes" id="UP000069620">
    <property type="component" value="Unassembled WGS sequence"/>
</dbReference>
<dbReference type="PANTHER" id="PTHR43476">
    <property type="entry name" value="3-(3-HYDROXY-PHENYL)PROPIONATE/3-HYDROXYCINNAMIC ACID HYDROXYLASE"/>
    <property type="match status" value="1"/>
</dbReference>
<dbReference type="GO" id="GO:0071949">
    <property type="term" value="F:FAD binding"/>
    <property type="evidence" value="ECO:0007669"/>
    <property type="project" value="InterPro"/>
</dbReference>
<evidence type="ECO:0000313" key="3">
    <source>
        <dbReference type="EMBL" id="GAS91812.1"/>
    </source>
</evidence>
<protein>
    <submittedName>
        <fullName evidence="3">3-(3-hydroxyphenyl)propionate hydroxylase</fullName>
    </submittedName>
</protein>
<comment type="caution">
    <text evidence="3">The sequence shown here is derived from an EMBL/GenBank/DDBJ whole genome shotgun (WGS) entry which is preliminary data.</text>
</comment>
<dbReference type="EMBL" id="BCSX01000051">
    <property type="protein sequence ID" value="GAS91812.1"/>
    <property type="molecule type" value="Genomic_DNA"/>
</dbReference>
<dbReference type="PRINTS" id="PR00420">
    <property type="entry name" value="RNGMNOXGNASE"/>
</dbReference>
<dbReference type="Pfam" id="PF01494">
    <property type="entry name" value="FAD_binding_3"/>
    <property type="match status" value="1"/>
</dbReference>
<dbReference type="Gene3D" id="3.30.9.10">
    <property type="entry name" value="D-Amino Acid Oxidase, subunit A, domain 2"/>
    <property type="match status" value="1"/>
</dbReference>
<dbReference type="InterPro" id="IPR050631">
    <property type="entry name" value="PheA/TfdB_FAD_monoxygenase"/>
</dbReference>
<accession>A0A100W555</accession>
<dbReference type="AlphaFoldDB" id="A0A100W555"/>
<evidence type="ECO:0000256" key="1">
    <source>
        <dbReference type="ARBA" id="ARBA00023002"/>
    </source>
</evidence>